<dbReference type="OrthoDB" id="2016662at2759"/>
<dbReference type="PANTHER" id="PTHR37898">
    <property type="entry name" value="OS05G0540200 PROTEIN"/>
    <property type="match status" value="1"/>
</dbReference>
<organism evidence="2 3">
    <name type="scientific">Raphanus sativus</name>
    <name type="common">Radish</name>
    <name type="synonym">Raphanus raphanistrum var. sativus</name>
    <dbReference type="NCBI Taxonomy" id="3726"/>
    <lineage>
        <taxon>Eukaryota</taxon>
        <taxon>Viridiplantae</taxon>
        <taxon>Streptophyta</taxon>
        <taxon>Embryophyta</taxon>
        <taxon>Tracheophyta</taxon>
        <taxon>Spermatophyta</taxon>
        <taxon>Magnoliopsida</taxon>
        <taxon>eudicotyledons</taxon>
        <taxon>Gunneridae</taxon>
        <taxon>Pentapetalae</taxon>
        <taxon>rosids</taxon>
        <taxon>malvids</taxon>
        <taxon>Brassicales</taxon>
        <taxon>Brassicaceae</taxon>
        <taxon>Brassiceae</taxon>
        <taxon>Raphanus</taxon>
    </lineage>
</organism>
<dbReference type="PANTHER" id="PTHR37898:SF1">
    <property type="entry name" value="OS05G0540200 PROTEIN"/>
    <property type="match status" value="1"/>
</dbReference>
<dbReference type="GeneID" id="108843264"/>
<keyword evidence="1" id="KW-0812">Transmembrane</keyword>
<evidence type="ECO:0000313" key="3">
    <source>
        <dbReference type="RefSeq" id="XP_018471915.2"/>
    </source>
</evidence>
<dbReference type="RefSeq" id="XP_018471915.2">
    <property type="nucleotide sequence ID" value="XM_018616413.2"/>
</dbReference>
<evidence type="ECO:0000313" key="2">
    <source>
        <dbReference type="Proteomes" id="UP000504610"/>
    </source>
</evidence>
<keyword evidence="1" id="KW-0472">Membrane</keyword>
<dbReference type="InterPro" id="IPR037759">
    <property type="entry name" value="At4g29660-like"/>
</dbReference>
<keyword evidence="2" id="KW-1185">Reference proteome</keyword>
<keyword evidence="1" id="KW-1133">Transmembrane helix</keyword>
<protein>
    <submittedName>
        <fullName evidence="3">Uncharacterized protein At4g29660</fullName>
    </submittedName>
</protein>
<feature type="transmembrane region" description="Helical" evidence="1">
    <location>
        <begin position="75"/>
        <end position="95"/>
    </location>
</feature>
<dbReference type="Proteomes" id="UP000504610">
    <property type="component" value="Unplaced"/>
</dbReference>
<name>A0A6J0MHE6_RAPSA</name>
<sequence length="141" mass="16724">MPVSCFSQVSRAAAKTEFRKNKKSKTRRRLRKEREMQSQGVWSTLWRKYADYKYNKFERFAVWEMIEPYRRPKTFTALITIYVAAFYTGVIGAAVTEQLYKEKFWEEHPGKTVPLMKPLFYRGPWRVYRGEAIASDASSSQ</sequence>
<reference evidence="3" key="1">
    <citation type="submission" date="2025-08" db="UniProtKB">
        <authorList>
            <consortium name="RefSeq"/>
        </authorList>
    </citation>
    <scope>IDENTIFICATION</scope>
    <source>
        <tissue evidence="3">Leaf</tissue>
    </source>
</reference>
<accession>A0A6J0MHE6</accession>
<dbReference type="KEGG" id="rsz:108843264"/>
<evidence type="ECO:0000256" key="1">
    <source>
        <dbReference type="SAM" id="Phobius"/>
    </source>
</evidence>
<proteinExistence type="predicted"/>
<gene>
    <name evidence="3" type="primary">LOC108843264</name>
</gene>
<dbReference type="AlphaFoldDB" id="A0A6J0MHE6"/>